<evidence type="ECO:0000256" key="1">
    <source>
        <dbReference type="SAM" id="MobiDB-lite"/>
    </source>
</evidence>
<evidence type="ECO:0008006" key="5">
    <source>
        <dbReference type="Google" id="ProtNLM"/>
    </source>
</evidence>
<evidence type="ECO:0000313" key="3">
    <source>
        <dbReference type="EMBL" id="RAJ08534.1"/>
    </source>
</evidence>
<gene>
    <name evidence="3" type="ORF">LX64_01187</name>
</gene>
<dbReference type="AlphaFoldDB" id="A0A327QXS6"/>
<feature type="signal peptide" evidence="2">
    <location>
        <begin position="1"/>
        <end position="23"/>
    </location>
</feature>
<sequence length="431" mass="46564">MKKYIIYCASMLLLLACSKDPVSNPTNPGNGNGGGGNPPTDTVDNSAAKGIVRPIGEFAGYSVSRTIGPQGGKLTFMDSRISIEFPPEALLVPQEIKIAKITNTNLAGLGAAFRITPQQALYKPATITFTYTDHDLLHTFPEALGIAFQDDERKWAAVGGVTIDKQKKTVSIKTRRLGDWSFFESIFLEPNVSFAELGETLPMAVKCYFDVDDKDLLAPLTTAGKNSYIRSGQNDISAKLIAGWELAGPGAIVGNGAHGNYTAPNAYNNQPATVAVRLKLNNGATGLVLAQVFTAQEGIAIKLDNDQWQLMGTTTGFSKDGKQQFSAVADANGYPTSTLTWLGEPTGDKPWSTTVFFEYQRSSNYFFKSFYATAGGSAAPSIGNLNVLRKTKNFLMGTFKLSRFSSQLILESGVEYEEHEAIGVFKVRITI</sequence>
<name>A0A327QXS6_9BACT</name>
<evidence type="ECO:0000256" key="2">
    <source>
        <dbReference type="SAM" id="SignalP"/>
    </source>
</evidence>
<dbReference type="Proteomes" id="UP000249547">
    <property type="component" value="Unassembled WGS sequence"/>
</dbReference>
<proteinExistence type="predicted"/>
<accession>A0A327QXS6</accession>
<feature type="chain" id="PRO_5016285660" description="ZU5 domain-containing protein" evidence="2">
    <location>
        <begin position="24"/>
        <end position="431"/>
    </location>
</feature>
<protein>
    <recommendedName>
        <fullName evidence="5">ZU5 domain-containing protein</fullName>
    </recommendedName>
</protein>
<comment type="caution">
    <text evidence="3">The sequence shown here is derived from an EMBL/GenBank/DDBJ whole genome shotgun (WGS) entry which is preliminary data.</text>
</comment>
<dbReference type="OrthoDB" id="770607at2"/>
<organism evidence="3 4">
    <name type="scientific">Chitinophaga skermanii</name>
    <dbReference type="NCBI Taxonomy" id="331697"/>
    <lineage>
        <taxon>Bacteria</taxon>
        <taxon>Pseudomonadati</taxon>
        <taxon>Bacteroidota</taxon>
        <taxon>Chitinophagia</taxon>
        <taxon>Chitinophagales</taxon>
        <taxon>Chitinophagaceae</taxon>
        <taxon>Chitinophaga</taxon>
    </lineage>
</organism>
<dbReference type="RefSeq" id="WP_148707206.1">
    <property type="nucleotide sequence ID" value="NZ_QLLL01000002.1"/>
</dbReference>
<dbReference type="PROSITE" id="PS51257">
    <property type="entry name" value="PROKAR_LIPOPROTEIN"/>
    <property type="match status" value="1"/>
</dbReference>
<keyword evidence="4" id="KW-1185">Reference proteome</keyword>
<feature type="region of interest" description="Disordered" evidence="1">
    <location>
        <begin position="25"/>
        <end position="44"/>
    </location>
</feature>
<reference evidence="3 4" key="1">
    <citation type="submission" date="2018-06" db="EMBL/GenBank/DDBJ databases">
        <title>Genomic Encyclopedia of Archaeal and Bacterial Type Strains, Phase II (KMG-II): from individual species to whole genera.</title>
        <authorList>
            <person name="Goeker M."/>
        </authorList>
    </citation>
    <scope>NUCLEOTIDE SEQUENCE [LARGE SCALE GENOMIC DNA]</scope>
    <source>
        <strain evidence="3 4">DSM 23857</strain>
    </source>
</reference>
<dbReference type="EMBL" id="QLLL01000002">
    <property type="protein sequence ID" value="RAJ08534.1"/>
    <property type="molecule type" value="Genomic_DNA"/>
</dbReference>
<evidence type="ECO:0000313" key="4">
    <source>
        <dbReference type="Proteomes" id="UP000249547"/>
    </source>
</evidence>
<keyword evidence="2" id="KW-0732">Signal</keyword>